<feature type="compositionally biased region" description="Pro residues" evidence="1">
    <location>
        <begin position="27"/>
        <end position="40"/>
    </location>
</feature>
<feature type="compositionally biased region" description="Basic and acidic residues" evidence="1">
    <location>
        <begin position="9"/>
        <end position="24"/>
    </location>
</feature>
<accession>A0AAD1TI42</accession>
<evidence type="ECO:0000313" key="2">
    <source>
        <dbReference type="EMBL" id="CAH2323938.1"/>
    </source>
</evidence>
<dbReference type="Proteomes" id="UP001295444">
    <property type="component" value="Chromosome 12"/>
</dbReference>
<proteinExistence type="predicted"/>
<evidence type="ECO:0000313" key="3">
    <source>
        <dbReference type="Proteomes" id="UP001295444"/>
    </source>
</evidence>
<sequence>MGPGQQHYSTEREREREREREEGNSQHPPPLTAPPAVQPLPPLIRSHLKYQGLTPGMLLLPLGGSAIIHSGTLPQLELPAETSRTRCPVPNT</sequence>
<evidence type="ECO:0000256" key="1">
    <source>
        <dbReference type="SAM" id="MobiDB-lite"/>
    </source>
</evidence>
<dbReference type="AlphaFoldDB" id="A0AAD1TI42"/>
<protein>
    <submittedName>
        <fullName evidence="2">Uncharacterized protein</fullName>
    </submittedName>
</protein>
<name>A0AAD1TI42_PELCU</name>
<keyword evidence="3" id="KW-1185">Reference proteome</keyword>
<organism evidence="2 3">
    <name type="scientific">Pelobates cultripes</name>
    <name type="common">Western spadefoot toad</name>
    <dbReference type="NCBI Taxonomy" id="61616"/>
    <lineage>
        <taxon>Eukaryota</taxon>
        <taxon>Metazoa</taxon>
        <taxon>Chordata</taxon>
        <taxon>Craniata</taxon>
        <taxon>Vertebrata</taxon>
        <taxon>Euteleostomi</taxon>
        <taxon>Amphibia</taxon>
        <taxon>Batrachia</taxon>
        <taxon>Anura</taxon>
        <taxon>Pelobatoidea</taxon>
        <taxon>Pelobatidae</taxon>
        <taxon>Pelobates</taxon>
    </lineage>
</organism>
<reference evidence="2" key="1">
    <citation type="submission" date="2022-03" db="EMBL/GenBank/DDBJ databases">
        <authorList>
            <person name="Alioto T."/>
            <person name="Alioto T."/>
            <person name="Gomez Garrido J."/>
        </authorList>
    </citation>
    <scope>NUCLEOTIDE SEQUENCE</scope>
</reference>
<feature type="region of interest" description="Disordered" evidence="1">
    <location>
        <begin position="1"/>
        <end position="40"/>
    </location>
</feature>
<dbReference type="EMBL" id="OW240923">
    <property type="protein sequence ID" value="CAH2323938.1"/>
    <property type="molecule type" value="Genomic_DNA"/>
</dbReference>
<gene>
    <name evidence="2" type="ORF">PECUL_23A046096</name>
</gene>